<dbReference type="GO" id="GO:0016779">
    <property type="term" value="F:nucleotidyltransferase activity"/>
    <property type="evidence" value="ECO:0007669"/>
    <property type="project" value="UniProtKB-ARBA"/>
</dbReference>
<evidence type="ECO:0000256" key="2">
    <source>
        <dbReference type="ARBA" id="ARBA00023315"/>
    </source>
</evidence>
<name>A0A7V2ZHD6_9BACT</name>
<dbReference type="PANTHER" id="PTHR43584:SF9">
    <property type="entry name" value="TRANSFERASE HEXAPEPTIDE REPEAT CONTAINING PROTEIN"/>
    <property type="match status" value="1"/>
</dbReference>
<dbReference type="PANTHER" id="PTHR43584">
    <property type="entry name" value="NUCLEOTIDYL TRANSFERASE"/>
    <property type="match status" value="1"/>
</dbReference>
<keyword evidence="1 3" id="KW-0808">Transferase</keyword>
<dbReference type="InterPro" id="IPR011004">
    <property type="entry name" value="Trimer_LpxA-like_sf"/>
</dbReference>
<evidence type="ECO:0000256" key="1">
    <source>
        <dbReference type="ARBA" id="ARBA00022679"/>
    </source>
</evidence>
<evidence type="ECO:0000313" key="3">
    <source>
        <dbReference type="EMBL" id="HFI89940.1"/>
    </source>
</evidence>
<dbReference type="Gene3D" id="2.160.10.10">
    <property type="entry name" value="Hexapeptide repeat proteins"/>
    <property type="match status" value="1"/>
</dbReference>
<sequence>MQICIFEDIEFSNLEPLIFNRPVYDLLCGTSTLKEKILRSYGNINYSLHTRPYLKALVEQQNPGIPVNQINDDYCLFINGRIIAPKNLSEILPLIETEDKVFVNEETVVAAYLSGERLKKRKSFLNDLFSTSDFEGLPLKIIDIKCAGYIWDLMNINGSQIKEESEYFINETRNNYVNILPSSVHTIKPENIFIGKNAVVKPGVVLDASNGPIIIEEDVEIFPNAVIEGPCFIGKGSKIKSCATIYENVTIGNTCKIGGEVEQSVFMPYSNKQHSGFIGHAYIGSWVNLGADTNNSDLKNNYSTVKATIGGKEIETGLQFLGLMMGDHSKSAINTMFNTGTVVGFSCNIFGPGFPDKYIPSFSWGGAESMTTYDVNKSMQTAKVVMSRRKVEFTKADEEVFKTVFELTSNERQKRGI</sequence>
<dbReference type="SUPFAM" id="SSF51161">
    <property type="entry name" value="Trimeric LpxA-like enzymes"/>
    <property type="match status" value="1"/>
</dbReference>
<gene>
    <name evidence="3" type="ORF">ENS31_00250</name>
</gene>
<comment type="caution">
    <text evidence="3">The sequence shown here is derived from an EMBL/GenBank/DDBJ whole genome shotgun (WGS) entry which is preliminary data.</text>
</comment>
<accession>A0A7V2ZHD6</accession>
<dbReference type="Pfam" id="PF13562">
    <property type="entry name" value="NTP_transf_4"/>
    <property type="match status" value="1"/>
</dbReference>
<keyword evidence="2" id="KW-0012">Acyltransferase</keyword>
<dbReference type="NCBIfam" id="TIGR03991">
    <property type="entry name" value="alt_bact_glmU"/>
    <property type="match status" value="1"/>
</dbReference>
<protein>
    <submittedName>
        <fullName evidence="3">Transferase</fullName>
    </submittedName>
</protein>
<reference evidence="3" key="1">
    <citation type="journal article" date="2020" name="mSystems">
        <title>Genome- and Community-Level Interaction Insights into Carbon Utilization and Element Cycling Functions of Hydrothermarchaeota in Hydrothermal Sediment.</title>
        <authorList>
            <person name="Zhou Z."/>
            <person name="Liu Y."/>
            <person name="Xu W."/>
            <person name="Pan J."/>
            <person name="Luo Z.H."/>
            <person name="Li M."/>
        </authorList>
    </citation>
    <scope>NUCLEOTIDE SEQUENCE [LARGE SCALE GENOMIC DNA]</scope>
    <source>
        <strain evidence="3">SpSt-479</strain>
    </source>
</reference>
<dbReference type="InterPro" id="IPR023917">
    <property type="entry name" value="Bifunctiontional_GlmU_bac-type"/>
</dbReference>
<dbReference type="EMBL" id="DSUJ01000002">
    <property type="protein sequence ID" value="HFI89940.1"/>
    <property type="molecule type" value="Genomic_DNA"/>
</dbReference>
<dbReference type="AlphaFoldDB" id="A0A7V2ZHD6"/>
<dbReference type="CDD" id="cd05635">
    <property type="entry name" value="LbH_unknown"/>
    <property type="match status" value="1"/>
</dbReference>
<organism evidence="3">
    <name type="scientific">Ignavibacterium album</name>
    <dbReference type="NCBI Taxonomy" id="591197"/>
    <lineage>
        <taxon>Bacteria</taxon>
        <taxon>Pseudomonadati</taxon>
        <taxon>Ignavibacteriota</taxon>
        <taxon>Ignavibacteria</taxon>
        <taxon>Ignavibacteriales</taxon>
        <taxon>Ignavibacteriaceae</taxon>
        <taxon>Ignavibacterium</taxon>
    </lineage>
</organism>
<dbReference type="InterPro" id="IPR050065">
    <property type="entry name" value="GlmU-like"/>
</dbReference>
<proteinExistence type="predicted"/>
<dbReference type="GO" id="GO:0016746">
    <property type="term" value="F:acyltransferase activity"/>
    <property type="evidence" value="ECO:0007669"/>
    <property type="project" value="UniProtKB-KW"/>
</dbReference>